<accession>A0A4Z0B205</accession>
<evidence type="ECO:0000256" key="3">
    <source>
        <dbReference type="ARBA" id="ARBA00023163"/>
    </source>
</evidence>
<keyword evidence="1" id="KW-0805">Transcription regulation</keyword>
<keyword evidence="6" id="KW-1185">Reference proteome</keyword>
<dbReference type="Gene3D" id="2.10.109.10">
    <property type="entry name" value="Umud Fragment, subunit A"/>
    <property type="match status" value="1"/>
</dbReference>
<dbReference type="InterPro" id="IPR001387">
    <property type="entry name" value="Cro/C1-type_HTH"/>
</dbReference>
<organism evidence="5 6">
    <name type="scientific">Pseudomonas nabeulensis</name>
    <dbReference type="NCBI Taxonomy" id="2293833"/>
    <lineage>
        <taxon>Bacteria</taxon>
        <taxon>Pseudomonadati</taxon>
        <taxon>Pseudomonadota</taxon>
        <taxon>Gammaproteobacteria</taxon>
        <taxon>Pseudomonadales</taxon>
        <taxon>Pseudomonadaceae</taxon>
        <taxon>Pseudomonas</taxon>
    </lineage>
</organism>
<proteinExistence type="predicted"/>
<reference evidence="5 6" key="1">
    <citation type="journal article" date="2019" name="Syst. Appl. Microbiol.">
        <title>New species of pathogenic Pseudomonas isolated from citrus in Tunisia: Proposal of Pseudomonas kairouanensis sp. nov. and Pseudomonas nabeulensis sp. nov.</title>
        <authorList>
            <person name="Oueslati M."/>
            <person name="Mulet M."/>
            <person name="Gomila M."/>
            <person name="Berge O."/>
            <person name="Hajlaoui M.R."/>
            <person name="Lalucat J."/>
            <person name="Sadfi-Zouaoui N."/>
            <person name="Garcia-Valdes E."/>
        </authorList>
    </citation>
    <scope>NUCLEOTIDE SEQUENCE [LARGE SCALE GENOMIC DNA]</scope>
    <source>
        <strain evidence="5 6">E10B</strain>
    </source>
</reference>
<dbReference type="OrthoDB" id="9791537at2"/>
<dbReference type="PANTHER" id="PTHR40661:SF3">
    <property type="entry name" value="FELS-1 PROPHAGE TRANSCRIPTIONAL REGULATOR"/>
    <property type="match status" value="1"/>
</dbReference>
<dbReference type="InterPro" id="IPR039418">
    <property type="entry name" value="LexA-like"/>
</dbReference>
<dbReference type="SMART" id="SM00530">
    <property type="entry name" value="HTH_XRE"/>
    <property type="match status" value="1"/>
</dbReference>
<gene>
    <name evidence="5" type="ORF">DYL61_16505</name>
</gene>
<dbReference type="InterPro" id="IPR015927">
    <property type="entry name" value="Peptidase_S24_S26A/B/C"/>
</dbReference>
<dbReference type="Gene3D" id="1.10.260.40">
    <property type="entry name" value="lambda repressor-like DNA-binding domains"/>
    <property type="match status" value="1"/>
</dbReference>
<keyword evidence="2" id="KW-0238">DNA-binding</keyword>
<name>A0A4Z0B205_9PSED</name>
<evidence type="ECO:0000313" key="6">
    <source>
        <dbReference type="Proteomes" id="UP000297734"/>
    </source>
</evidence>
<dbReference type="AlphaFoldDB" id="A0A4Z0B205"/>
<evidence type="ECO:0000313" key="5">
    <source>
        <dbReference type="EMBL" id="TFY92995.1"/>
    </source>
</evidence>
<dbReference type="PANTHER" id="PTHR40661">
    <property type="match status" value="1"/>
</dbReference>
<dbReference type="InterPro" id="IPR010982">
    <property type="entry name" value="Lambda_DNA-bd_dom_sf"/>
</dbReference>
<dbReference type="CDD" id="cd06529">
    <property type="entry name" value="S24_LexA-like"/>
    <property type="match status" value="1"/>
</dbReference>
<dbReference type="Proteomes" id="UP000297734">
    <property type="component" value="Unassembled WGS sequence"/>
</dbReference>
<keyword evidence="3" id="KW-0804">Transcription</keyword>
<dbReference type="SUPFAM" id="SSF51306">
    <property type="entry name" value="LexA/Signal peptidase"/>
    <property type="match status" value="1"/>
</dbReference>
<dbReference type="PROSITE" id="PS50943">
    <property type="entry name" value="HTH_CROC1"/>
    <property type="match status" value="1"/>
</dbReference>
<dbReference type="Pfam" id="PF00717">
    <property type="entry name" value="Peptidase_S24"/>
    <property type="match status" value="1"/>
</dbReference>
<evidence type="ECO:0000259" key="4">
    <source>
        <dbReference type="PROSITE" id="PS50943"/>
    </source>
</evidence>
<dbReference type="SUPFAM" id="SSF47413">
    <property type="entry name" value="lambda repressor-like DNA-binding domains"/>
    <property type="match status" value="1"/>
</dbReference>
<comment type="caution">
    <text evidence="5">The sequence shown here is derived from an EMBL/GenBank/DDBJ whole genome shotgun (WGS) entry which is preliminary data.</text>
</comment>
<dbReference type="EMBL" id="QUZT01000029">
    <property type="protein sequence ID" value="TFY92995.1"/>
    <property type="molecule type" value="Genomic_DNA"/>
</dbReference>
<dbReference type="GO" id="GO:0003677">
    <property type="term" value="F:DNA binding"/>
    <property type="evidence" value="ECO:0007669"/>
    <property type="project" value="UniProtKB-KW"/>
</dbReference>
<evidence type="ECO:0000256" key="1">
    <source>
        <dbReference type="ARBA" id="ARBA00023015"/>
    </source>
</evidence>
<feature type="domain" description="HTH cro/C1-type" evidence="4">
    <location>
        <begin position="23"/>
        <end position="75"/>
    </location>
</feature>
<protein>
    <submittedName>
        <fullName evidence="5">Helix-turn-helix domain-containing protein</fullName>
    </submittedName>
</protein>
<dbReference type="Pfam" id="PF01381">
    <property type="entry name" value="HTH_3"/>
    <property type="match status" value="1"/>
</dbReference>
<dbReference type="CDD" id="cd00093">
    <property type="entry name" value="HTH_XRE"/>
    <property type="match status" value="1"/>
</dbReference>
<dbReference type="InterPro" id="IPR036286">
    <property type="entry name" value="LexA/Signal_pep-like_sf"/>
</dbReference>
<evidence type="ECO:0000256" key="2">
    <source>
        <dbReference type="ARBA" id="ARBA00023125"/>
    </source>
</evidence>
<dbReference type="RefSeq" id="WP_135309201.1">
    <property type="nucleotide sequence ID" value="NZ_QUZT01000029.1"/>
</dbReference>
<sequence>MKKKTLSPERLEECATLKSIFWEKRKDLGLTQEKAAEALGMNQGSFSHYLNGRNALNVEFAAKAARLLGVPVSSFSPRLAKAIDDMTISSGEIREVAEKIRRIYSSDADGLSNVMPTQQPWKPARSYPLISWIAAGDRAESPDSYRAGHADEYLDSTENAGDSGYWLDVRGPSMTSQTNPSFPEGTKILVKPEGFDLVSGKFYIARHRDGEKTFKQYLYDAGTGYLIPLNPAYKPVEIDGDWEIIGRVVDAKIPGL</sequence>